<evidence type="ECO:0000256" key="3">
    <source>
        <dbReference type="ARBA" id="ARBA00038122"/>
    </source>
</evidence>
<feature type="domain" description="SOWAHA-C winged helix-turn-helix" evidence="4">
    <location>
        <begin position="3"/>
        <end position="86"/>
    </location>
</feature>
<accession>A0A498NEH8</accession>
<dbReference type="AlphaFoldDB" id="A0A498NEH8"/>
<keyword evidence="1" id="KW-0677">Repeat</keyword>
<dbReference type="Pfam" id="PF12796">
    <property type="entry name" value="Ank_2"/>
    <property type="match status" value="1"/>
</dbReference>
<organism evidence="5 6">
    <name type="scientific">Labeo rohita</name>
    <name type="common">Indian major carp</name>
    <name type="synonym">Cyprinus rohita</name>
    <dbReference type="NCBI Taxonomy" id="84645"/>
    <lineage>
        <taxon>Eukaryota</taxon>
        <taxon>Metazoa</taxon>
        <taxon>Chordata</taxon>
        <taxon>Craniata</taxon>
        <taxon>Vertebrata</taxon>
        <taxon>Euteleostomi</taxon>
        <taxon>Actinopterygii</taxon>
        <taxon>Neopterygii</taxon>
        <taxon>Teleostei</taxon>
        <taxon>Ostariophysi</taxon>
        <taxon>Cypriniformes</taxon>
        <taxon>Cyprinidae</taxon>
        <taxon>Labeoninae</taxon>
        <taxon>Labeonini</taxon>
        <taxon>Labeo</taxon>
    </lineage>
</organism>
<dbReference type="OrthoDB" id="432281at2759"/>
<comment type="similarity">
    <text evidence="3">Belongs to the SOWAH family.</text>
</comment>
<dbReference type="InterPro" id="IPR058889">
    <property type="entry name" value="WHD_SOWAHA-C"/>
</dbReference>
<dbReference type="Gene3D" id="1.25.40.20">
    <property type="entry name" value="Ankyrin repeat-containing domain"/>
    <property type="match status" value="1"/>
</dbReference>
<dbReference type="Pfam" id="PF25877">
    <property type="entry name" value="WHD_SOWAH"/>
    <property type="match status" value="1"/>
</dbReference>
<proteinExistence type="inferred from homology"/>
<keyword evidence="6" id="KW-1185">Reference proteome</keyword>
<dbReference type="SMART" id="SM00248">
    <property type="entry name" value="ANK"/>
    <property type="match status" value="2"/>
</dbReference>
<dbReference type="PROSITE" id="PS50088">
    <property type="entry name" value="ANK_REPEAT"/>
    <property type="match status" value="2"/>
</dbReference>
<dbReference type="InterPro" id="IPR002110">
    <property type="entry name" value="Ankyrin_rpt"/>
</dbReference>
<dbReference type="Proteomes" id="UP000290572">
    <property type="component" value="Unassembled WGS sequence"/>
</dbReference>
<dbReference type="InterPro" id="IPR036770">
    <property type="entry name" value="Ankyrin_rpt-contain_sf"/>
</dbReference>
<dbReference type="EMBL" id="QBIY01011857">
    <property type="protein sequence ID" value="RXN28487.1"/>
    <property type="molecule type" value="Genomic_DNA"/>
</dbReference>
<gene>
    <name evidence="5" type="ORF">ROHU_019088</name>
</gene>
<name>A0A498NEH8_LABRO</name>
<dbReference type="PANTHER" id="PTHR14491">
    <property type="entry name" value="SOSONDOWAH, ISOFORM G"/>
    <property type="match status" value="1"/>
</dbReference>
<evidence type="ECO:0000256" key="2">
    <source>
        <dbReference type="ARBA" id="ARBA00023043"/>
    </source>
</evidence>
<protein>
    <submittedName>
        <fullName evidence="5">Ankyrin repeat domain-containing SOWAHA-like protein</fullName>
    </submittedName>
</protein>
<evidence type="ECO:0000259" key="4">
    <source>
        <dbReference type="Pfam" id="PF25877"/>
    </source>
</evidence>
<dbReference type="PANTHER" id="PTHR14491:SF2">
    <property type="entry name" value="ANKYRIN REPEAT DOMAIN-CONTAINING PROTEIN SOWAHA"/>
    <property type="match status" value="1"/>
</dbReference>
<evidence type="ECO:0000256" key="1">
    <source>
        <dbReference type="ARBA" id="ARBA00022737"/>
    </source>
</evidence>
<dbReference type="PROSITE" id="PS50297">
    <property type="entry name" value="ANK_REP_REGION"/>
    <property type="match status" value="2"/>
</dbReference>
<keyword evidence="2" id="KW-0040">ANK repeat</keyword>
<evidence type="ECO:0000313" key="6">
    <source>
        <dbReference type="Proteomes" id="UP000290572"/>
    </source>
</evidence>
<sequence length="452" mass="51300">MALTQEAILNTLLENGGKVKNSDLLSKFQEPLNCSDPAEKKENRDLFKKFVNNIAVVKEFQDGKYIVLRKAYNHLLKASNDENAPREDCNQDGSHPEEEEKEKHTHSQSPEGRKSEPKALSGSASRASDRGLSPIETALERSKNVDLKPKKSLLFTVPLKSDTDSSENARKQANAHKPFALPLRMPQIDFGPRYKKPESLGSEQELQPSPQCKRRTSSDRMACPSGSPQLRRHFKTPKQADEPKDSHHFALDPVEHEWLVKSASGQWNQVHGLLLKDGHLAEKKDFMSGFTALHWAAKCGNAEMVRMIIERSREYDHEVDVNAKSNGGYTPLHIAAIHDQFAVIELLVHKYSANRNIRDNCGKKPYHYLHKEAPGELKELLGDPKATHQEAHQVRDDFDQRKYSIGQLILAHPVVLKKKSKTRNQFISLSDDGRDREEPMLQKLRLKPDVFQ</sequence>
<reference evidence="5 6" key="1">
    <citation type="submission" date="2018-03" db="EMBL/GenBank/DDBJ databases">
        <title>Draft genome sequence of Rohu Carp (Labeo rohita).</title>
        <authorList>
            <person name="Das P."/>
            <person name="Kushwaha B."/>
            <person name="Joshi C.G."/>
            <person name="Kumar D."/>
            <person name="Nagpure N.S."/>
            <person name="Sahoo L."/>
            <person name="Das S.P."/>
            <person name="Bit A."/>
            <person name="Patnaik S."/>
            <person name="Meher P.K."/>
            <person name="Jayasankar P."/>
            <person name="Koringa P.G."/>
            <person name="Patel N.V."/>
            <person name="Hinsu A.T."/>
            <person name="Kumar R."/>
            <person name="Pandey M."/>
            <person name="Agarwal S."/>
            <person name="Srivastava S."/>
            <person name="Singh M."/>
            <person name="Iquebal M.A."/>
            <person name="Jaiswal S."/>
            <person name="Angadi U.B."/>
            <person name="Kumar N."/>
            <person name="Raza M."/>
            <person name="Shah T.M."/>
            <person name="Rai A."/>
            <person name="Jena J.K."/>
        </authorList>
    </citation>
    <scope>NUCLEOTIDE SEQUENCE [LARGE SCALE GENOMIC DNA]</scope>
    <source>
        <strain evidence="5">DASCIFA01</strain>
        <tissue evidence="5">Testis</tissue>
    </source>
</reference>
<evidence type="ECO:0000313" key="5">
    <source>
        <dbReference type="EMBL" id="RXN28487.1"/>
    </source>
</evidence>
<dbReference type="SUPFAM" id="SSF48403">
    <property type="entry name" value="Ankyrin repeat"/>
    <property type="match status" value="1"/>
</dbReference>
<comment type="caution">
    <text evidence="5">The sequence shown here is derived from an EMBL/GenBank/DDBJ whole genome shotgun (WGS) entry which is preliminary data.</text>
</comment>
<dbReference type="STRING" id="84645.A0A498NEH8"/>